<comment type="catalytic activity">
    <reaction evidence="1 3">
        <text>Thiol-dependent hydrolysis of ester, thioester, amide, peptide and isopeptide bonds formed by the C-terminal Gly of ubiquitin (a 76-residue protein attached to proteins as an intracellular targeting signal).</text>
        <dbReference type="EC" id="3.4.19.12"/>
    </reaction>
</comment>
<evidence type="ECO:0000256" key="1">
    <source>
        <dbReference type="ARBA" id="ARBA00000707"/>
    </source>
</evidence>
<protein>
    <recommendedName>
        <fullName evidence="3">Ubiquitin carboxyl-terminal hydrolase</fullName>
        <ecNumber evidence="3">3.4.19.12</ecNumber>
    </recommendedName>
</protein>
<feature type="compositionally biased region" description="Basic and acidic residues" evidence="4">
    <location>
        <begin position="440"/>
        <end position="450"/>
    </location>
</feature>
<dbReference type="PROSITE" id="PS00972">
    <property type="entry name" value="USP_1"/>
    <property type="match status" value="1"/>
</dbReference>
<feature type="domain" description="WW" evidence="5">
    <location>
        <begin position="516"/>
        <end position="550"/>
    </location>
</feature>
<dbReference type="PROSITE" id="PS50235">
    <property type="entry name" value="USP_3"/>
    <property type="match status" value="1"/>
</dbReference>
<keyword evidence="3" id="KW-0788">Thiol protease</keyword>
<dbReference type="SUPFAM" id="SSF54001">
    <property type="entry name" value="Cysteine proteinases"/>
    <property type="match status" value="1"/>
</dbReference>
<dbReference type="AlphaFoldDB" id="E4YFZ1"/>
<dbReference type="InterPro" id="IPR036020">
    <property type="entry name" value="WW_dom_sf"/>
</dbReference>
<dbReference type="InterPro" id="IPR015063">
    <property type="entry name" value="USP8_dimer"/>
</dbReference>
<feature type="domain" description="USP" evidence="6">
    <location>
        <begin position="585"/>
        <end position="915"/>
    </location>
</feature>
<keyword evidence="3" id="KW-0378">Hydrolase</keyword>
<feature type="compositionally biased region" description="Basic residues" evidence="4">
    <location>
        <begin position="451"/>
        <end position="460"/>
    </location>
</feature>
<dbReference type="GO" id="GO:0004843">
    <property type="term" value="F:cysteine-type deubiquitinase activity"/>
    <property type="evidence" value="ECO:0007669"/>
    <property type="project" value="UniProtKB-UniRule"/>
</dbReference>
<name>E4YFZ1_OIKDI</name>
<keyword evidence="3" id="KW-0833">Ubl conjugation pathway</keyword>
<dbReference type="SMART" id="SM00456">
    <property type="entry name" value="WW"/>
    <property type="match status" value="1"/>
</dbReference>
<dbReference type="PANTHER" id="PTHR21646:SF46">
    <property type="entry name" value="UBIQUITIN CARBOXYL-TERMINAL HYDROLASE"/>
    <property type="match status" value="1"/>
</dbReference>
<dbReference type="InterPro" id="IPR038765">
    <property type="entry name" value="Papain-like_cys_pep_sf"/>
</dbReference>
<dbReference type="InterPro" id="IPR036873">
    <property type="entry name" value="Rhodanese-like_dom_sf"/>
</dbReference>
<proteinExistence type="inferred from homology"/>
<dbReference type="InterPro" id="IPR001394">
    <property type="entry name" value="Peptidase_C19_UCH"/>
</dbReference>
<dbReference type="PROSITE" id="PS00973">
    <property type="entry name" value="USP_2"/>
    <property type="match status" value="1"/>
</dbReference>
<dbReference type="InterPro" id="IPR018200">
    <property type="entry name" value="USP_CS"/>
</dbReference>
<accession>E4YFZ1</accession>
<feature type="region of interest" description="Disordered" evidence="4">
    <location>
        <begin position="440"/>
        <end position="515"/>
    </location>
</feature>
<dbReference type="CDD" id="cd00201">
    <property type="entry name" value="WW"/>
    <property type="match status" value="1"/>
</dbReference>
<dbReference type="PANTHER" id="PTHR21646">
    <property type="entry name" value="UBIQUITIN CARBOXYL-TERMINAL HYDROLASE"/>
    <property type="match status" value="1"/>
</dbReference>
<evidence type="ECO:0000256" key="4">
    <source>
        <dbReference type="SAM" id="MobiDB-lite"/>
    </source>
</evidence>
<sequence length="927" mass="105736">MPVELYLAKPDEGVKKLNELANERVKSGKSPTEIATWVEKLWEASEQCRLQMDEEKEYIFKFALLETLVKFRQSVAYKNNRKTHDGKAYMKRLVPALERTELLKQILDSRYSGFLEDKIRSESIKEENERKGREAQKALEERLSQKVDEIINKSPTGIQPKELVELVKDHGEKIYEAGGIMIFDIRSREAFNRNRIAFLPKWPHHPALVHVPIQNVAADQCIGPQLTKGSLKIPNNPFQFEHRHQCRLIILLSEKSSTTDLLLKQNPILNTFKALTEFDSPKQIAKERIRVLDGGLYEWRSLYNFMMSDPTEEVPKANFRESDILRSADEVNYDSVAEILEPKPKPKPTPKPQVQVQEIKPENLEPIIKTKSPSPITHIPDVLENNPDLKEKLDRLALLEAQEVKRRRTPLREAPAVPQVKSKEEEEIEKLRGQIAALEAKNRAHEVGDLRKKKASKPASKKPEKTASAKNTPPERPTAPKPLKNKEPAPESTKPVAQQQPRRDSTKEKVAKQVDLTLPDDIERKYDPNTNRFYYLNHKDKTTSWSPPNGAEIDMAVRPARKSIKQINDFELLMPVHGSIERGYTGLKNLGNTCYMNSIIQSLGSLAPLVEKFLTDKYRADINKKNFLGHKGLVAEHFAVVAKGLWHGGFKNFQPRMFKEALASCNPIFGNYKQQDAQELLIFLLDGLHEDLNKVKDRRYIEEKDADGRPDQLVADESWENHTRLNKSIIVDLFQGQFKATIKCLSCKFTSVKFDAFMFLSLPIPTSGKATLESCLNLFQQTEKLTGDDRWTCPKCKRARDAERTLRLWRMPTLLIIHLKRFKSDGRWKSKVSTNISYPTTGFDLKPQTLGKKKQPPYNLIAVTHHIGASTDSGHYVASCRRAKGWVKADDAEVTAISESKAISPTAYILFYSSKPYDSDPSGGVQF</sequence>
<keyword evidence="3" id="KW-0645">Protease</keyword>
<dbReference type="Pfam" id="PF00443">
    <property type="entry name" value="UCH"/>
    <property type="match status" value="1"/>
</dbReference>
<feature type="compositionally biased region" description="Basic and acidic residues" evidence="4">
    <location>
        <begin position="501"/>
        <end position="512"/>
    </location>
</feature>
<dbReference type="Proteomes" id="UP000011014">
    <property type="component" value="Unassembled WGS sequence"/>
</dbReference>
<organism evidence="7">
    <name type="scientific">Oikopleura dioica</name>
    <name type="common">Tunicate</name>
    <dbReference type="NCBI Taxonomy" id="34765"/>
    <lineage>
        <taxon>Eukaryota</taxon>
        <taxon>Metazoa</taxon>
        <taxon>Chordata</taxon>
        <taxon>Tunicata</taxon>
        <taxon>Appendicularia</taxon>
        <taxon>Copelata</taxon>
        <taxon>Oikopleuridae</taxon>
        <taxon>Oikopleura</taxon>
    </lineage>
</organism>
<dbReference type="Gene3D" id="1.20.58.80">
    <property type="entry name" value="Phosphotransferase system, lactose/cellobiose-type IIA subunit"/>
    <property type="match status" value="1"/>
</dbReference>
<dbReference type="GO" id="GO:0016579">
    <property type="term" value="P:protein deubiquitination"/>
    <property type="evidence" value="ECO:0007669"/>
    <property type="project" value="InterPro"/>
</dbReference>
<dbReference type="InterPro" id="IPR028889">
    <property type="entry name" value="USP"/>
</dbReference>
<dbReference type="Gene3D" id="2.20.70.10">
    <property type="match status" value="1"/>
</dbReference>
<comment type="similarity">
    <text evidence="2 3">Belongs to the peptidase C19 family.</text>
</comment>
<dbReference type="SUPFAM" id="SSF51045">
    <property type="entry name" value="WW domain"/>
    <property type="match status" value="1"/>
</dbReference>
<evidence type="ECO:0000256" key="2">
    <source>
        <dbReference type="ARBA" id="ARBA00009085"/>
    </source>
</evidence>
<gene>
    <name evidence="7" type="ORF">GSOID_T00024439001</name>
</gene>
<dbReference type="InterPro" id="IPR050185">
    <property type="entry name" value="Ub_carboxyl-term_hydrolase"/>
</dbReference>
<evidence type="ECO:0000259" key="6">
    <source>
        <dbReference type="PROSITE" id="PS50235"/>
    </source>
</evidence>
<dbReference type="GO" id="GO:0006508">
    <property type="term" value="P:proteolysis"/>
    <property type="evidence" value="ECO:0007669"/>
    <property type="project" value="UniProtKB-KW"/>
</dbReference>
<dbReference type="CDD" id="cd02674">
    <property type="entry name" value="Peptidase_C19R"/>
    <property type="match status" value="1"/>
</dbReference>
<dbReference type="SUPFAM" id="SSF52821">
    <property type="entry name" value="Rhodanese/Cell cycle control phosphatase"/>
    <property type="match status" value="1"/>
</dbReference>
<evidence type="ECO:0000256" key="3">
    <source>
        <dbReference type="RuleBase" id="RU366025"/>
    </source>
</evidence>
<dbReference type="PROSITE" id="PS50020">
    <property type="entry name" value="WW_DOMAIN_2"/>
    <property type="match status" value="1"/>
</dbReference>
<dbReference type="SUPFAM" id="SSF140856">
    <property type="entry name" value="USP8 N-terminal domain-like"/>
    <property type="match status" value="1"/>
</dbReference>
<dbReference type="EMBL" id="FN654505">
    <property type="protein sequence ID" value="CBY34415.1"/>
    <property type="molecule type" value="Genomic_DNA"/>
</dbReference>
<evidence type="ECO:0000313" key="7">
    <source>
        <dbReference type="EMBL" id="CBY34415.1"/>
    </source>
</evidence>
<dbReference type="InterPro" id="IPR001202">
    <property type="entry name" value="WW_dom"/>
</dbReference>
<reference evidence="7" key="1">
    <citation type="journal article" date="2010" name="Science">
        <title>Plasticity of animal genome architecture unmasked by rapid evolution of a pelagic tunicate.</title>
        <authorList>
            <person name="Denoeud F."/>
            <person name="Henriet S."/>
            <person name="Mungpakdee S."/>
            <person name="Aury J.M."/>
            <person name="Da Silva C."/>
            <person name="Brinkmann H."/>
            <person name="Mikhaleva J."/>
            <person name="Olsen L.C."/>
            <person name="Jubin C."/>
            <person name="Canestro C."/>
            <person name="Bouquet J.M."/>
            <person name="Danks G."/>
            <person name="Poulain J."/>
            <person name="Campsteijn C."/>
            <person name="Adamski M."/>
            <person name="Cross I."/>
            <person name="Yadetie F."/>
            <person name="Muffato M."/>
            <person name="Louis A."/>
            <person name="Butcher S."/>
            <person name="Tsagkogeorga G."/>
            <person name="Konrad A."/>
            <person name="Singh S."/>
            <person name="Jensen M.F."/>
            <person name="Cong E.H."/>
            <person name="Eikeseth-Otteraa H."/>
            <person name="Noel B."/>
            <person name="Anthouard V."/>
            <person name="Porcel B.M."/>
            <person name="Kachouri-Lafond R."/>
            <person name="Nishino A."/>
            <person name="Ugolini M."/>
            <person name="Chourrout P."/>
            <person name="Nishida H."/>
            <person name="Aasland R."/>
            <person name="Huzurbazar S."/>
            <person name="Westhof E."/>
            <person name="Delsuc F."/>
            <person name="Lehrach H."/>
            <person name="Reinhardt R."/>
            <person name="Weissenbach J."/>
            <person name="Roy S.W."/>
            <person name="Artiguenave F."/>
            <person name="Postlethwait J.H."/>
            <person name="Manak J.R."/>
            <person name="Thompson E.M."/>
            <person name="Jaillon O."/>
            <person name="Du Pasquier L."/>
            <person name="Boudinot P."/>
            <person name="Liberles D.A."/>
            <person name="Volff J.N."/>
            <person name="Philippe H."/>
            <person name="Lenhard B."/>
            <person name="Roest Crollius H."/>
            <person name="Wincker P."/>
            <person name="Chourrout D."/>
        </authorList>
    </citation>
    <scope>NUCLEOTIDE SEQUENCE [LARGE SCALE GENOMIC DNA]</scope>
</reference>
<dbReference type="Pfam" id="PF08969">
    <property type="entry name" value="USP8_dimer"/>
    <property type="match status" value="1"/>
</dbReference>
<dbReference type="EC" id="3.4.19.12" evidence="3"/>
<dbReference type="Gene3D" id="3.90.70.10">
    <property type="entry name" value="Cysteine proteinases"/>
    <property type="match status" value="1"/>
</dbReference>
<evidence type="ECO:0000259" key="5">
    <source>
        <dbReference type="PROSITE" id="PS50020"/>
    </source>
</evidence>
<dbReference type="Pfam" id="PF00397">
    <property type="entry name" value="WW"/>
    <property type="match status" value="1"/>
</dbReference>
<dbReference type="Gene3D" id="3.40.250.10">
    <property type="entry name" value="Rhodanese-like domain"/>
    <property type="match status" value="1"/>
</dbReference>